<dbReference type="AlphaFoldDB" id="E4YVM2"/>
<proteinExistence type="predicted"/>
<feature type="non-terminal residue" evidence="1">
    <location>
        <position position="1"/>
    </location>
</feature>
<protein>
    <submittedName>
        <fullName evidence="1">Uncharacterized protein</fullName>
    </submittedName>
</protein>
<accession>E4YVM2</accession>
<organism evidence="1">
    <name type="scientific">Oikopleura dioica</name>
    <name type="common">Tunicate</name>
    <dbReference type="NCBI Taxonomy" id="34765"/>
    <lineage>
        <taxon>Eukaryota</taxon>
        <taxon>Metazoa</taxon>
        <taxon>Chordata</taxon>
        <taxon>Tunicata</taxon>
        <taxon>Appendicularia</taxon>
        <taxon>Copelata</taxon>
        <taxon>Oikopleuridae</taxon>
        <taxon>Oikopleura</taxon>
    </lineage>
</organism>
<dbReference type="EMBL" id="FN655557">
    <property type="protein sequence ID" value="CBY39507.1"/>
    <property type="molecule type" value="Genomic_DNA"/>
</dbReference>
<evidence type="ECO:0000313" key="1">
    <source>
        <dbReference type="EMBL" id="CBY39507.1"/>
    </source>
</evidence>
<sequence length="117" mass="13037">YFFTRLLVLDFFCSASFMIAWMDSSDTSKSDDSLRPLFAFFKTDFFDAFSTTIFLFELDFFDVITRSRASAAADVLGSSNNSSNDGTSSSELSITTLVDRSSSSLKLMILWSFASIS</sequence>
<reference evidence="1" key="1">
    <citation type="journal article" date="2010" name="Science">
        <title>Plasticity of animal genome architecture unmasked by rapid evolution of a pelagic tunicate.</title>
        <authorList>
            <person name="Denoeud F."/>
            <person name="Henriet S."/>
            <person name="Mungpakdee S."/>
            <person name="Aury J.M."/>
            <person name="Da Silva C."/>
            <person name="Brinkmann H."/>
            <person name="Mikhaleva J."/>
            <person name="Olsen L.C."/>
            <person name="Jubin C."/>
            <person name="Canestro C."/>
            <person name="Bouquet J.M."/>
            <person name="Danks G."/>
            <person name="Poulain J."/>
            <person name="Campsteijn C."/>
            <person name="Adamski M."/>
            <person name="Cross I."/>
            <person name="Yadetie F."/>
            <person name="Muffato M."/>
            <person name="Louis A."/>
            <person name="Butcher S."/>
            <person name="Tsagkogeorga G."/>
            <person name="Konrad A."/>
            <person name="Singh S."/>
            <person name="Jensen M.F."/>
            <person name="Cong E.H."/>
            <person name="Eikeseth-Otteraa H."/>
            <person name="Noel B."/>
            <person name="Anthouard V."/>
            <person name="Porcel B.M."/>
            <person name="Kachouri-Lafond R."/>
            <person name="Nishino A."/>
            <person name="Ugolini M."/>
            <person name="Chourrout P."/>
            <person name="Nishida H."/>
            <person name="Aasland R."/>
            <person name="Huzurbazar S."/>
            <person name="Westhof E."/>
            <person name="Delsuc F."/>
            <person name="Lehrach H."/>
            <person name="Reinhardt R."/>
            <person name="Weissenbach J."/>
            <person name="Roy S.W."/>
            <person name="Artiguenave F."/>
            <person name="Postlethwait J.H."/>
            <person name="Manak J.R."/>
            <person name="Thompson E.M."/>
            <person name="Jaillon O."/>
            <person name="Du Pasquier L."/>
            <person name="Boudinot P."/>
            <person name="Liberles D.A."/>
            <person name="Volff J.N."/>
            <person name="Philippe H."/>
            <person name="Lenhard B."/>
            <person name="Roest Crollius H."/>
            <person name="Wincker P."/>
            <person name="Chourrout D."/>
        </authorList>
    </citation>
    <scope>NUCLEOTIDE SEQUENCE [LARGE SCALE GENOMIC DNA]</scope>
</reference>
<gene>
    <name evidence="1" type="ORF">GSOID_T00020077001</name>
</gene>
<name>E4YVM2_OIKDI</name>
<dbReference type="Proteomes" id="UP000011014">
    <property type="component" value="Unassembled WGS sequence"/>
</dbReference>